<dbReference type="Gene3D" id="1.10.10.10">
    <property type="entry name" value="Winged helix-like DNA-binding domain superfamily/Winged helix DNA-binding domain"/>
    <property type="match status" value="1"/>
</dbReference>
<evidence type="ECO:0000313" key="2">
    <source>
        <dbReference type="EMBL" id="MDY3561364.1"/>
    </source>
</evidence>
<dbReference type="InterPro" id="IPR036388">
    <property type="entry name" value="WH-like_DNA-bd_sf"/>
</dbReference>
<dbReference type="PROSITE" id="PS50995">
    <property type="entry name" value="HTH_MARR_2"/>
    <property type="match status" value="1"/>
</dbReference>
<dbReference type="SUPFAM" id="SSF46785">
    <property type="entry name" value="Winged helix' DNA-binding domain"/>
    <property type="match status" value="1"/>
</dbReference>
<accession>A0ABU5F2E3</accession>
<feature type="domain" description="HTH marR-type" evidence="1">
    <location>
        <begin position="1"/>
        <end position="143"/>
    </location>
</feature>
<dbReference type="EMBL" id="JAXBLV010000192">
    <property type="protein sequence ID" value="MDY3561364.1"/>
    <property type="molecule type" value="Genomic_DNA"/>
</dbReference>
<evidence type="ECO:0000313" key="3">
    <source>
        <dbReference type="Proteomes" id="UP001272242"/>
    </source>
</evidence>
<sequence>MAADDPAREMAANCIAVRVRVLNRFVTALCETGLRGHGISVAQVNIMVVAGHAGPLTPTALSTALVMDKSTLSRDVTALLANGWLRKSEGPDRRSHTLELTTAGRDKLAAILPVWRQAQKDLQAQLGAENVPPLFDAVARVWAAGSD</sequence>
<dbReference type="InterPro" id="IPR036390">
    <property type="entry name" value="WH_DNA-bd_sf"/>
</dbReference>
<dbReference type="InterPro" id="IPR039422">
    <property type="entry name" value="MarR/SlyA-like"/>
</dbReference>
<dbReference type="PANTHER" id="PTHR33164">
    <property type="entry name" value="TRANSCRIPTIONAL REGULATOR, MARR FAMILY"/>
    <property type="match status" value="1"/>
</dbReference>
<dbReference type="PANTHER" id="PTHR33164:SF43">
    <property type="entry name" value="HTH-TYPE TRANSCRIPTIONAL REPRESSOR YETL"/>
    <property type="match status" value="1"/>
</dbReference>
<gene>
    <name evidence="2" type="ORF">R5W23_002641</name>
</gene>
<proteinExistence type="predicted"/>
<dbReference type="SMART" id="SM00347">
    <property type="entry name" value="HTH_MARR"/>
    <property type="match status" value="1"/>
</dbReference>
<name>A0ABU5F2E3_9BACT</name>
<evidence type="ECO:0000259" key="1">
    <source>
        <dbReference type="PROSITE" id="PS50995"/>
    </source>
</evidence>
<comment type="caution">
    <text evidence="2">The sequence shown here is derived from an EMBL/GenBank/DDBJ whole genome shotgun (WGS) entry which is preliminary data.</text>
</comment>
<reference evidence="3" key="1">
    <citation type="journal article" date="2023" name="Mar. Drugs">
        <title>Gemmata algarum, a Novel Planctomycete Isolated from an Algal Mat, Displays Antimicrobial Activity.</title>
        <authorList>
            <person name="Kumar G."/>
            <person name="Kallscheuer N."/>
            <person name="Kashif M."/>
            <person name="Ahamad S."/>
            <person name="Jagadeeshwari U."/>
            <person name="Pannikurungottu S."/>
            <person name="Haufschild T."/>
            <person name="Kabuu M."/>
            <person name="Sasikala C."/>
            <person name="Jogler C."/>
            <person name="Ramana C."/>
        </authorList>
    </citation>
    <scope>NUCLEOTIDE SEQUENCE [LARGE SCALE GENOMIC DNA]</scope>
    <source>
        <strain evidence="3">JC673</strain>
    </source>
</reference>
<keyword evidence="3" id="KW-1185">Reference proteome</keyword>
<organism evidence="2 3">
    <name type="scientific">Gemmata algarum</name>
    <dbReference type="NCBI Taxonomy" id="2975278"/>
    <lineage>
        <taxon>Bacteria</taxon>
        <taxon>Pseudomonadati</taxon>
        <taxon>Planctomycetota</taxon>
        <taxon>Planctomycetia</taxon>
        <taxon>Gemmatales</taxon>
        <taxon>Gemmataceae</taxon>
        <taxon>Gemmata</taxon>
    </lineage>
</organism>
<dbReference type="InterPro" id="IPR000835">
    <property type="entry name" value="HTH_MarR-typ"/>
</dbReference>
<dbReference type="Pfam" id="PF12802">
    <property type="entry name" value="MarR_2"/>
    <property type="match status" value="1"/>
</dbReference>
<dbReference type="RefSeq" id="WP_320687786.1">
    <property type="nucleotide sequence ID" value="NZ_JAXBLV010000192.1"/>
</dbReference>
<dbReference type="Proteomes" id="UP001272242">
    <property type="component" value="Unassembled WGS sequence"/>
</dbReference>
<protein>
    <submittedName>
        <fullName evidence="2">MarR family winged helix-turn-helix transcriptional regulator</fullName>
    </submittedName>
</protein>